<protein>
    <submittedName>
        <fullName evidence="1">Uncharacterized protein</fullName>
    </submittedName>
</protein>
<dbReference type="RefSeq" id="WP_270045851.1">
    <property type="nucleotide sequence ID" value="NZ_JAPDOD010000070.1"/>
</dbReference>
<dbReference type="EMBL" id="JAPDOD010000070">
    <property type="protein sequence ID" value="MDA0166593.1"/>
    <property type="molecule type" value="Genomic_DNA"/>
</dbReference>
<sequence length="528" mass="57081">MEAPPVRPIVAVRPGSAFEARPRLFGALAQAFPVAFVPDTLEGPHADGLIVFADDPSEVPVNPDRPTLVLGTGVACDAVEPVSFSSSPAVDQRLRGITLSDRLVGAGIPARVGETMIAVGASGNAWVRSGSDLAVHRVRSTLPELSETEVLYSLLSSRAIAAIALVEFLRGVSASCGWTPPAMRAAFLFDDPNLRWRRYGFIDYRALLTHARTHRYHASMAMIPLDAGRPHRATARLFAQNPNHLSLVFHGNDHVKRELLGAVEADAALRTAAQSIRRVARFERRSGLAVDRVMMPPHGMCSEPMSEALAAVGFDALGAIHPLPWTEEPPTDPPLAGWRAAEFVGGCPVIPRVPLTSSPADLALRAYLDHPLVIYGHHEDVADGFDVLAETAARVNRLGDVEWMSIGAIATSNFTVRIDGDHATLRPYARRIRFAPTEEVRRLTIEAPSDVARPDGCTGWTDPSGASHAFGAPVEVPARAVTEIRLTGSADIDPFSVASPPWRPWPKLRRIATEMRDRALPLQSQVTN</sequence>
<evidence type="ECO:0000313" key="1">
    <source>
        <dbReference type="EMBL" id="MDA0166593.1"/>
    </source>
</evidence>
<accession>A0A9X3N3U0</accession>
<reference evidence="1" key="1">
    <citation type="submission" date="2022-10" db="EMBL/GenBank/DDBJ databases">
        <title>The WGS of Solirubrobacter ginsenosidimutans DSM 21036.</title>
        <authorList>
            <person name="Jiang Z."/>
        </authorList>
    </citation>
    <scope>NUCLEOTIDE SEQUENCE</scope>
    <source>
        <strain evidence="1">DSM 21036</strain>
    </source>
</reference>
<name>A0A9X3N3U0_9ACTN</name>
<gene>
    <name evidence="1" type="ORF">OM076_40395</name>
</gene>
<evidence type="ECO:0000313" key="2">
    <source>
        <dbReference type="Proteomes" id="UP001149140"/>
    </source>
</evidence>
<dbReference type="AlphaFoldDB" id="A0A9X3N3U0"/>
<comment type="caution">
    <text evidence="1">The sequence shown here is derived from an EMBL/GenBank/DDBJ whole genome shotgun (WGS) entry which is preliminary data.</text>
</comment>
<organism evidence="1 2">
    <name type="scientific">Solirubrobacter ginsenosidimutans</name>
    <dbReference type="NCBI Taxonomy" id="490573"/>
    <lineage>
        <taxon>Bacteria</taxon>
        <taxon>Bacillati</taxon>
        <taxon>Actinomycetota</taxon>
        <taxon>Thermoleophilia</taxon>
        <taxon>Solirubrobacterales</taxon>
        <taxon>Solirubrobacteraceae</taxon>
        <taxon>Solirubrobacter</taxon>
    </lineage>
</organism>
<proteinExistence type="predicted"/>
<dbReference type="Proteomes" id="UP001149140">
    <property type="component" value="Unassembled WGS sequence"/>
</dbReference>
<keyword evidence="2" id="KW-1185">Reference proteome</keyword>